<gene>
    <name evidence="2" type="ORF">ENSA7_67420</name>
</gene>
<feature type="region of interest" description="Disordered" evidence="1">
    <location>
        <begin position="114"/>
        <end position="170"/>
    </location>
</feature>
<dbReference type="AlphaFoldDB" id="A0A2S9XWM0"/>
<evidence type="ECO:0000313" key="2">
    <source>
        <dbReference type="EMBL" id="PRP97130.1"/>
    </source>
</evidence>
<comment type="caution">
    <text evidence="2">The sequence shown here is derived from an EMBL/GenBank/DDBJ whole genome shotgun (WGS) entry which is preliminary data.</text>
</comment>
<dbReference type="Gene3D" id="1.20.120.1490">
    <property type="match status" value="1"/>
</dbReference>
<name>A0A2S9XWM0_9BACT</name>
<accession>A0A2S9XWM0</accession>
<evidence type="ECO:0000256" key="1">
    <source>
        <dbReference type="SAM" id="MobiDB-lite"/>
    </source>
</evidence>
<organism evidence="2 3">
    <name type="scientific">Enhygromyxa salina</name>
    <dbReference type="NCBI Taxonomy" id="215803"/>
    <lineage>
        <taxon>Bacteria</taxon>
        <taxon>Pseudomonadati</taxon>
        <taxon>Myxococcota</taxon>
        <taxon>Polyangia</taxon>
        <taxon>Nannocystales</taxon>
        <taxon>Nannocystaceae</taxon>
        <taxon>Enhygromyxa</taxon>
    </lineage>
</organism>
<feature type="compositionally biased region" description="Basic and acidic residues" evidence="1">
    <location>
        <begin position="133"/>
        <end position="170"/>
    </location>
</feature>
<dbReference type="Proteomes" id="UP000238823">
    <property type="component" value="Unassembled WGS sequence"/>
</dbReference>
<dbReference type="OrthoDB" id="9956287at2"/>
<feature type="region of interest" description="Disordered" evidence="1">
    <location>
        <begin position="33"/>
        <end position="55"/>
    </location>
</feature>
<protein>
    <submittedName>
        <fullName evidence="2">Uncharacterized protein</fullName>
    </submittedName>
</protein>
<proteinExistence type="predicted"/>
<feature type="compositionally biased region" description="Basic residues" evidence="1">
    <location>
        <begin position="122"/>
        <end position="132"/>
    </location>
</feature>
<dbReference type="RefSeq" id="WP_146158456.1">
    <property type="nucleotide sequence ID" value="NZ_PVNL01000131.1"/>
</dbReference>
<evidence type="ECO:0000313" key="3">
    <source>
        <dbReference type="Proteomes" id="UP000238823"/>
    </source>
</evidence>
<sequence length="170" mass="18272">MSISTMIGTRLLSGIGALALVGGLAGGTAIAAKGDADKPSQELRHELRDQTKSERDAIKQLRSQLAAEYAKDQPDVSKMKQLHAQIEAKRDAIEAVRFGAFLAMHEQLDAAQRERVAARMAGKGKHGERKHAKADGERGHAKAKDKGKGKGKDKGKDKGKGKPDKDKREG</sequence>
<feature type="compositionally biased region" description="Basic and acidic residues" evidence="1">
    <location>
        <begin position="34"/>
        <end position="55"/>
    </location>
</feature>
<reference evidence="2 3" key="1">
    <citation type="submission" date="2018-03" db="EMBL/GenBank/DDBJ databases">
        <title>Draft Genome Sequences of the Obligatory Marine Myxobacteria Enhygromyxa salina SWB007.</title>
        <authorList>
            <person name="Poehlein A."/>
            <person name="Moghaddam J.A."/>
            <person name="Harms H."/>
            <person name="Alanjari M."/>
            <person name="Koenig G.M."/>
            <person name="Daniel R."/>
            <person name="Schaeberle T.F."/>
        </authorList>
    </citation>
    <scope>NUCLEOTIDE SEQUENCE [LARGE SCALE GENOMIC DNA]</scope>
    <source>
        <strain evidence="2 3">SWB007</strain>
    </source>
</reference>
<dbReference type="EMBL" id="PVNL01000131">
    <property type="protein sequence ID" value="PRP97130.1"/>
    <property type="molecule type" value="Genomic_DNA"/>
</dbReference>